<dbReference type="SUPFAM" id="SSF50978">
    <property type="entry name" value="WD40 repeat-like"/>
    <property type="match status" value="1"/>
</dbReference>
<dbReference type="InterPro" id="IPR015943">
    <property type="entry name" value="WD40/YVTN_repeat-like_dom_sf"/>
</dbReference>
<reference evidence="5 6" key="1">
    <citation type="submission" date="2018-11" db="EMBL/GenBank/DDBJ databases">
        <authorList>
            <consortium name="Pathogen Informatics"/>
        </authorList>
    </citation>
    <scope>NUCLEOTIDE SEQUENCE [LARGE SCALE GENOMIC DNA]</scope>
</reference>
<accession>A0A3P7N610</accession>
<dbReference type="GO" id="GO:0043161">
    <property type="term" value="P:proteasome-mediated ubiquitin-dependent protein catabolic process"/>
    <property type="evidence" value="ECO:0007669"/>
    <property type="project" value="TreeGrafter"/>
</dbReference>
<dbReference type="PROSITE" id="PS50082">
    <property type="entry name" value="WD_REPEATS_2"/>
    <property type="match status" value="2"/>
</dbReference>
<dbReference type="AlphaFoldDB" id="A0A3P7N610"/>
<organism evidence="5 6">
    <name type="scientific">Cylicostephanus goldi</name>
    <name type="common">Nematode worm</name>
    <dbReference type="NCBI Taxonomy" id="71465"/>
    <lineage>
        <taxon>Eukaryota</taxon>
        <taxon>Metazoa</taxon>
        <taxon>Ecdysozoa</taxon>
        <taxon>Nematoda</taxon>
        <taxon>Chromadorea</taxon>
        <taxon>Rhabditida</taxon>
        <taxon>Rhabditina</taxon>
        <taxon>Rhabditomorpha</taxon>
        <taxon>Strongyloidea</taxon>
        <taxon>Strongylidae</taxon>
        <taxon>Cylicostephanus</taxon>
    </lineage>
</organism>
<dbReference type="InterPro" id="IPR001680">
    <property type="entry name" value="WD40_rpt"/>
</dbReference>
<keyword evidence="6" id="KW-1185">Reference proteome</keyword>
<evidence type="ECO:0000256" key="4">
    <source>
        <dbReference type="PROSITE-ProRule" id="PRU00221"/>
    </source>
</evidence>
<dbReference type="OrthoDB" id="10255630at2759"/>
<dbReference type="InterPro" id="IPR036322">
    <property type="entry name" value="WD40_repeat_dom_sf"/>
</dbReference>
<protein>
    <submittedName>
        <fullName evidence="5">Uncharacterized protein</fullName>
    </submittedName>
</protein>
<keyword evidence="2 4" id="KW-0853">WD repeat</keyword>
<dbReference type="PANTHER" id="PTHR19849">
    <property type="entry name" value="PHOSPHOLIPASE A-2-ACTIVATING PROTEIN"/>
    <property type="match status" value="1"/>
</dbReference>
<keyword evidence="1" id="KW-0963">Cytoplasm</keyword>
<evidence type="ECO:0000313" key="6">
    <source>
        <dbReference type="Proteomes" id="UP000271889"/>
    </source>
</evidence>
<feature type="repeat" description="WD" evidence="4">
    <location>
        <begin position="37"/>
        <end position="77"/>
    </location>
</feature>
<evidence type="ECO:0000256" key="3">
    <source>
        <dbReference type="ARBA" id="ARBA00022737"/>
    </source>
</evidence>
<keyword evidence="3" id="KW-0677">Repeat</keyword>
<dbReference type="GO" id="GO:0043130">
    <property type="term" value="F:ubiquitin binding"/>
    <property type="evidence" value="ECO:0007669"/>
    <property type="project" value="TreeGrafter"/>
</dbReference>
<name>A0A3P7N610_CYLGO</name>
<gene>
    <name evidence="5" type="ORF">CGOC_LOCUS12037</name>
</gene>
<dbReference type="EMBL" id="UYRV01120205">
    <property type="protein sequence ID" value="VDN32163.1"/>
    <property type="molecule type" value="Genomic_DNA"/>
</dbReference>
<dbReference type="Proteomes" id="UP000271889">
    <property type="component" value="Unassembled WGS sequence"/>
</dbReference>
<dbReference type="GO" id="GO:0005634">
    <property type="term" value="C:nucleus"/>
    <property type="evidence" value="ECO:0007669"/>
    <property type="project" value="TreeGrafter"/>
</dbReference>
<dbReference type="Pfam" id="PF00400">
    <property type="entry name" value="WD40"/>
    <property type="match status" value="3"/>
</dbReference>
<feature type="repeat" description="WD" evidence="4">
    <location>
        <begin position="197"/>
        <end position="230"/>
    </location>
</feature>
<proteinExistence type="predicted"/>
<dbReference type="GO" id="GO:0005737">
    <property type="term" value="C:cytoplasm"/>
    <property type="evidence" value="ECO:0007669"/>
    <property type="project" value="TreeGrafter"/>
</dbReference>
<evidence type="ECO:0000313" key="5">
    <source>
        <dbReference type="EMBL" id="VDN32163.1"/>
    </source>
</evidence>
<evidence type="ECO:0000256" key="2">
    <source>
        <dbReference type="ARBA" id="ARBA00022574"/>
    </source>
</evidence>
<dbReference type="PANTHER" id="PTHR19849:SF0">
    <property type="entry name" value="PHOSPHOLIPASE A-2-ACTIVATING PROTEIN"/>
    <property type="match status" value="1"/>
</dbReference>
<sequence>MVPDVNEEHITNLILASMSDVEMKDADEEEFHLSRVIDAHKTDVKCLTSTSAGVIISGGRDEVVKFWTKRGGEFSETLAFPQPKGLAVNSIGYYESPDGWRVFAGRKDGSIAVYGSGSAEPLTVLTQHSSNGKARIHYFFSNLEIKFFEVLQVSTHLVCCLYVDEKNHILLSGSWDNNVIIWPIRELGSPEFSALLLNGHKLSVWALAAIESSPGHYLSGSADKTIKLWQDDNEIRTFTG</sequence>
<dbReference type="Gene3D" id="2.130.10.10">
    <property type="entry name" value="YVTN repeat-like/Quinoprotein amine dehydrogenase"/>
    <property type="match status" value="1"/>
</dbReference>
<evidence type="ECO:0000256" key="1">
    <source>
        <dbReference type="ARBA" id="ARBA00022490"/>
    </source>
</evidence>
<dbReference type="SMART" id="SM00320">
    <property type="entry name" value="WD40"/>
    <property type="match status" value="3"/>
</dbReference>
<dbReference type="GO" id="GO:0010992">
    <property type="term" value="P:ubiquitin recycling"/>
    <property type="evidence" value="ECO:0007669"/>
    <property type="project" value="TreeGrafter"/>
</dbReference>